<evidence type="ECO:0000256" key="6">
    <source>
        <dbReference type="ARBA" id="ARBA00023136"/>
    </source>
</evidence>
<dbReference type="InterPro" id="IPR011014">
    <property type="entry name" value="MscS_channel_TM-2"/>
</dbReference>
<proteinExistence type="inferred from homology"/>
<dbReference type="Pfam" id="PF21088">
    <property type="entry name" value="MS_channel_1st"/>
    <property type="match status" value="1"/>
</dbReference>
<comment type="similarity">
    <text evidence="2">Belongs to the MscS (TC 1.A.23) family.</text>
</comment>
<evidence type="ECO:0000256" key="1">
    <source>
        <dbReference type="ARBA" id="ARBA00004651"/>
    </source>
</evidence>
<feature type="transmembrane region" description="Helical" evidence="8">
    <location>
        <begin position="260"/>
        <end position="285"/>
    </location>
</feature>
<dbReference type="SUPFAM" id="SSF82861">
    <property type="entry name" value="Mechanosensitive channel protein MscS (YggB), transmembrane region"/>
    <property type="match status" value="1"/>
</dbReference>
<feature type="transmembrane region" description="Helical" evidence="8">
    <location>
        <begin position="297"/>
        <end position="321"/>
    </location>
</feature>
<comment type="subcellular location">
    <subcellularLocation>
        <location evidence="1">Cell membrane</location>
        <topology evidence="1">Multi-pass membrane protein</topology>
    </subcellularLocation>
</comment>
<keyword evidence="3" id="KW-1003">Cell membrane</keyword>
<name>A0ABY2QNQ8_9SPHN</name>
<dbReference type="SUPFAM" id="SSF50182">
    <property type="entry name" value="Sm-like ribonucleoproteins"/>
    <property type="match status" value="1"/>
</dbReference>
<dbReference type="PROSITE" id="PS01246">
    <property type="entry name" value="UPF0003"/>
    <property type="match status" value="1"/>
</dbReference>
<evidence type="ECO:0000256" key="8">
    <source>
        <dbReference type="SAM" id="Phobius"/>
    </source>
</evidence>
<evidence type="ECO:0000256" key="4">
    <source>
        <dbReference type="ARBA" id="ARBA00022692"/>
    </source>
</evidence>
<feature type="region of interest" description="Disordered" evidence="7">
    <location>
        <begin position="94"/>
        <end position="113"/>
    </location>
</feature>
<dbReference type="PANTHER" id="PTHR30566:SF5">
    <property type="entry name" value="MECHANOSENSITIVE ION CHANNEL PROTEIN 1, MITOCHONDRIAL-RELATED"/>
    <property type="match status" value="1"/>
</dbReference>
<dbReference type="Proteomes" id="UP000308038">
    <property type="component" value="Unassembled WGS sequence"/>
</dbReference>
<feature type="region of interest" description="Disordered" evidence="7">
    <location>
        <begin position="600"/>
        <end position="626"/>
    </location>
</feature>
<dbReference type="Gene3D" id="2.30.30.60">
    <property type="match status" value="1"/>
</dbReference>
<feature type="transmembrane region" description="Helical" evidence="8">
    <location>
        <begin position="341"/>
        <end position="362"/>
    </location>
</feature>
<sequence>MWLVAHEAFSCCRCRGAISGHSVRYQPATRQHHPTWFARHGQLFPSRHDPCDRKRDRRVLWAAPSIKQVFVVRTFRQILLLLLIVAGAPAVAPAQETAPSNSTAPAVPADPFGRETPRAAVTGLIEALAKRDYARAANYFDLPVQQDPRVLDGASELARRLQRLLDSGGSLTPFAGLSNEPGGRIDDNLPVDRELVGDLRIGEGEAPIFLVQREADGRRVWQISHDTIRRLMTVPAAQVVPLQPTAVPSVTVAGAPAEDWGLLVGIAALSFVVLRLLATLALTLMRRGITDPDSSGVYRFFHAALPPLSLFIAVIAFYGWAERLEVAIVARQTLLRYAGGVAAIALVWFGLRLVDAIADVTIARMTRRARRQAVSVVTLLRRAAKILLLVFSIVAVLDTFGIDVTTGIAALGIGGIALALGAQKTVENLVGSVTVIADRPVQVGDFCRVGDVVGTVEDVGIRSTRIRTNDRTIVTIPNGDFSSRQIENFAKRDRFLFNPVIRLDYDTPPDKIRAAVDLIEGALKGHDKVLQDGPRARFTNFGENALEVEIFAYIAVSDFGESTVIRQDLLLSIYEGLNDASIRLAVPARRLFFANDDRAEASDDAGEAPSGDLDRSSSSSTRNGVT</sequence>
<dbReference type="Pfam" id="PF21082">
    <property type="entry name" value="MS_channel_3rd"/>
    <property type="match status" value="1"/>
</dbReference>
<evidence type="ECO:0000256" key="5">
    <source>
        <dbReference type="ARBA" id="ARBA00022989"/>
    </source>
</evidence>
<dbReference type="InterPro" id="IPR049142">
    <property type="entry name" value="MS_channel_1st"/>
</dbReference>
<evidence type="ECO:0000259" key="10">
    <source>
        <dbReference type="Pfam" id="PF21082"/>
    </source>
</evidence>
<dbReference type="InterPro" id="IPR049278">
    <property type="entry name" value="MS_channel_C"/>
</dbReference>
<keyword evidence="4 8" id="KW-0812">Transmembrane</keyword>
<feature type="domain" description="Mechanosensitive ion channel MscS" evidence="9">
    <location>
        <begin position="425"/>
        <end position="490"/>
    </location>
</feature>
<dbReference type="InterPro" id="IPR006685">
    <property type="entry name" value="MscS_channel_2nd"/>
</dbReference>
<accession>A0ABY2QNQ8</accession>
<feature type="transmembrane region" description="Helical" evidence="8">
    <location>
        <begin position="383"/>
        <end position="402"/>
    </location>
</feature>
<keyword evidence="6 8" id="KW-0472">Membrane</keyword>
<evidence type="ECO:0000313" key="13">
    <source>
        <dbReference type="Proteomes" id="UP000308038"/>
    </source>
</evidence>
<evidence type="ECO:0000259" key="9">
    <source>
        <dbReference type="Pfam" id="PF00924"/>
    </source>
</evidence>
<dbReference type="Gene3D" id="3.30.70.100">
    <property type="match status" value="1"/>
</dbReference>
<evidence type="ECO:0000256" key="2">
    <source>
        <dbReference type="ARBA" id="ARBA00008017"/>
    </source>
</evidence>
<keyword evidence="13" id="KW-1185">Reference proteome</keyword>
<evidence type="ECO:0000313" key="12">
    <source>
        <dbReference type="EMBL" id="THG41700.1"/>
    </source>
</evidence>
<dbReference type="EMBL" id="SSTI01000002">
    <property type="protein sequence ID" value="THG41700.1"/>
    <property type="molecule type" value="Genomic_DNA"/>
</dbReference>
<reference evidence="12 13" key="1">
    <citation type="submission" date="2019-04" db="EMBL/GenBank/DDBJ databases">
        <title>Microbes associate with the intestines of laboratory mice.</title>
        <authorList>
            <person name="Navarre W."/>
            <person name="Wong E."/>
            <person name="Huang K.C."/>
            <person name="Tropini C."/>
            <person name="Ng K."/>
            <person name="Yu B."/>
        </authorList>
    </citation>
    <scope>NUCLEOTIDE SEQUENCE [LARGE SCALE GENOMIC DNA]</scope>
    <source>
        <strain evidence="12 13">NM83_B4-11</strain>
    </source>
</reference>
<dbReference type="SUPFAM" id="SSF82689">
    <property type="entry name" value="Mechanosensitive channel protein MscS (YggB), C-terminal domain"/>
    <property type="match status" value="1"/>
</dbReference>
<feature type="domain" description="Mechanosensitive ion channel MscS C-terminal" evidence="10">
    <location>
        <begin position="500"/>
        <end position="583"/>
    </location>
</feature>
<evidence type="ECO:0000256" key="3">
    <source>
        <dbReference type="ARBA" id="ARBA00022475"/>
    </source>
</evidence>
<dbReference type="PANTHER" id="PTHR30566">
    <property type="entry name" value="YNAI-RELATED MECHANOSENSITIVE ION CHANNEL"/>
    <property type="match status" value="1"/>
</dbReference>
<dbReference type="InterPro" id="IPR011066">
    <property type="entry name" value="MscS_channel_C_sf"/>
</dbReference>
<dbReference type="InterPro" id="IPR023408">
    <property type="entry name" value="MscS_beta-dom_sf"/>
</dbReference>
<keyword evidence="5 8" id="KW-1133">Transmembrane helix</keyword>
<feature type="domain" description="Mechanosensitive ion channel transmembrane helices 2/3" evidence="11">
    <location>
        <begin position="385"/>
        <end position="423"/>
    </location>
</feature>
<comment type="caution">
    <text evidence="12">The sequence shown here is derived from an EMBL/GenBank/DDBJ whole genome shotgun (WGS) entry which is preliminary data.</text>
</comment>
<gene>
    <name evidence="12" type="ORF">E5988_04170</name>
</gene>
<dbReference type="Pfam" id="PF00924">
    <property type="entry name" value="MS_channel_2nd"/>
    <property type="match status" value="1"/>
</dbReference>
<evidence type="ECO:0000259" key="11">
    <source>
        <dbReference type="Pfam" id="PF21088"/>
    </source>
</evidence>
<dbReference type="InterPro" id="IPR010920">
    <property type="entry name" value="LSM_dom_sf"/>
</dbReference>
<evidence type="ECO:0000256" key="7">
    <source>
        <dbReference type="SAM" id="MobiDB-lite"/>
    </source>
</evidence>
<dbReference type="InterPro" id="IPR006686">
    <property type="entry name" value="MscS_channel_CS"/>
</dbReference>
<protein>
    <submittedName>
        <fullName evidence="12">Mechanosensitive ion channel family protein</fullName>
    </submittedName>
</protein>
<dbReference type="Gene3D" id="1.10.287.1260">
    <property type="match status" value="1"/>
</dbReference>
<organism evidence="12 13">
    <name type="scientific">Sphingomonas olei</name>
    <dbReference type="NCBI Taxonomy" id="1886787"/>
    <lineage>
        <taxon>Bacteria</taxon>
        <taxon>Pseudomonadati</taxon>
        <taxon>Pseudomonadota</taxon>
        <taxon>Alphaproteobacteria</taxon>
        <taxon>Sphingomonadales</taxon>
        <taxon>Sphingomonadaceae</taxon>
        <taxon>Sphingomonas</taxon>
    </lineage>
</organism>